<name>A0A0F5FSD0_9HYPH</name>
<dbReference type="AlphaFoldDB" id="A0A0F5FSD0"/>
<evidence type="ECO:0000259" key="1">
    <source>
        <dbReference type="PROSITE" id="PS51819"/>
    </source>
</evidence>
<dbReference type="Gene3D" id="3.30.720.120">
    <property type="match status" value="1"/>
</dbReference>
<dbReference type="InterPro" id="IPR037523">
    <property type="entry name" value="VOC_core"/>
</dbReference>
<dbReference type="RefSeq" id="WP_046108944.1">
    <property type="nucleotide sequence ID" value="NZ_JZEX01000115.1"/>
</dbReference>
<dbReference type="Gene3D" id="3.30.720.110">
    <property type="match status" value="1"/>
</dbReference>
<feature type="domain" description="VOC" evidence="1">
    <location>
        <begin position="8"/>
        <end position="128"/>
    </location>
</feature>
<dbReference type="InterPro" id="IPR004360">
    <property type="entry name" value="Glyas_Fos-R_dOase_dom"/>
</dbReference>
<evidence type="ECO:0000313" key="3">
    <source>
        <dbReference type="Proteomes" id="UP000033632"/>
    </source>
</evidence>
<comment type="caution">
    <text evidence="2">The sequence shown here is derived from an EMBL/GenBank/DDBJ whole genome shotgun (WGS) entry which is preliminary data.</text>
</comment>
<evidence type="ECO:0000313" key="2">
    <source>
        <dbReference type="EMBL" id="KKB11495.1"/>
    </source>
</evidence>
<reference evidence="2 3" key="1">
    <citation type="submission" date="2015-03" db="EMBL/GenBank/DDBJ databases">
        <authorList>
            <person name="Hassan Y.I."/>
            <person name="Lepp D."/>
            <person name="Li X.-Z."/>
            <person name="Zhou T."/>
        </authorList>
    </citation>
    <scope>NUCLEOTIDE SEQUENCE [LARGE SCALE GENOMIC DNA]</scope>
    <source>
        <strain evidence="2 3">BD-c194</strain>
    </source>
</reference>
<dbReference type="Proteomes" id="UP000033632">
    <property type="component" value="Unassembled WGS sequence"/>
</dbReference>
<dbReference type="EMBL" id="JZEX01000115">
    <property type="protein sequence ID" value="KKB11495.1"/>
    <property type="molecule type" value="Genomic_DNA"/>
</dbReference>
<sequence>MKAQSQITAHYPVLLVENVGETAAFYETHFGFTRQFDADWYVHMAREDDGKTHQMAIMRFDHDTIPEPGRRPTQGLIVNVEVSDVDAVHARMQAAGVTMLQPLRSEKFGQRHFIAADPNDVLVDVITPIPFDPEWLAGQGM</sequence>
<dbReference type="OrthoDB" id="9798201at2"/>
<dbReference type="SUPFAM" id="SSF54593">
    <property type="entry name" value="Glyoxalase/Bleomycin resistance protein/Dihydroxybiphenyl dioxygenase"/>
    <property type="match status" value="1"/>
</dbReference>
<dbReference type="STRING" id="443610.VE25_12380"/>
<gene>
    <name evidence="2" type="ORF">VE25_12380</name>
</gene>
<keyword evidence="3" id="KW-1185">Reference proteome</keyword>
<dbReference type="PROSITE" id="PS51819">
    <property type="entry name" value="VOC"/>
    <property type="match status" value="1"/>
</dbReference>
<dbReference type="Pfam" id="PF00903">
    <property type="entry name" value="Glyoxalase"/>
    <property type="match status" value="1"/>
</dbReference>
<organism evidence="2 3">
    <name type="scientific">Devosia geojensis</name>
    <dbReference type="NCBI Taxonomy" id="443610"/>
    <lineage>
        <taxon>Bacteria</taxon>
        <taxon>Pseudomonadati</taxon>
        <taxon>Pseudomonadota</taxon>
        <taxon>Alphaproteobacteria</taxon>
        <taxon>Hyphomicrobiales</taxon>
        <taxon>Devosiaceae</taxon>
        <taxon>Devosia</taxon>
    </lineage>
</organism>
<proteinExistence type="predicted"/>
<accession>A0A0F5FSD0</accession>
<dbReference type="PATRIC" id="fig|443610.3.peg.717"/>
<dbReference type="InterPro" id="IPR029068">
    <property type="entry name" value="Glyas_Bleomycin-R_OHBP_Dase"/>
</dbReference>
<protein>
    <recommendedName>
        <fullName evidence="1">VOC domain-containing protein</fullName>
    </recommendedName>
</protein>